<evidence type="ECO:0000313" key="2">
    <source>
        <dbReference type="EMBL" id="KAB7507196.1"/>
    </source>
</evidence>
<feature type="region of interest" description="Disordered" evidence="1">
    <location>
        <begin position="940"/>
        <end position="976"/>
    </location>
</feature>
<feature type="region of interest" description="Disordered" evidence="1">
    <location>
        <begin position="95"/>
        <end position="142"/>
    </location>
</feature>
<feature type="region of interest" description="Disordered" evidence="1">
    <location>
        <begin position="561"/>
        <end position="593"/>
    </location>
</feature>
<feature type="compositionally biased region" description="Basic and acidic residues" evidence="1">
    <location>
        <begin position="561"/>
        <end position="576"/>
    </location>
</feature>
<feature type="compositionally biased region" description="Polar residues" evidence="1">
    <location>
        <begin position="821"/>
        <end position="835"/>
    </location>
</feature>
<feature type="compositionally biased region" description="Polar residues" evidence="1">
    <location>
        <begin position="728"/>
        <end position="740"/>
    </location>
</feature>
<keyword evidence="3" id="KW-1185">Reference proteome</keyword>
<feature type="region of interest" description="Disordered" evidence="1">
    <location>
        <begin position="720"/>
        <end position="849"/>
    </location>
</feature>
<organism evidence="2 3">
    <name type="scientific">Armadillidium nasatum</name>
    <dbReference type="NCBI Taxonomy" id="96803"/>
    <lineage>
        <taxon>Eukaryota</taxon>
        <taxon>Metazoa</taxon>
        <taxon>Ecdysozoa</taxon>
        <taxon>Arthropoda</taxon>
        <taxon>Crustacea</taxon>
        <taxon>Multicrustacea</taxon>
        <taxon>Malacostraca</taxon>
        <taxon>Eumalacostraca</taxon>
        <taxon>Peracarida</taxon>
        <taxon>Isopoda</taxon>
        <taxon>Oniscidea</taxon>
        <taxon>Crinocheta</taxon>
        <taxon>Armadillidiidae</taxon>
        <taxon>Armadillidium</taxon>
    </lineage>
</organism>
<feature type="compositionally biased region" description="Polar residues" evidence="1">
    <location>
        <begin position="784"/>
        <end position="801"/>
    </location>
</feature>
<dbReference type="EMBL" id="SEYY01000457">
    <property type="protein sequence ID" value="KAB7507196.1"/>
    <property type="molecule type" value="Genomic_DNA"/>
</dbReference>
<dbReference type="Gene3D" id="3.40.33.10">
    <property type="entry name" value="CAP"/>
    <property type="match status" value="1"/>
</dbReference>
<feature type="compositionally biased region" description="Basic and acidic residues" evidence="1">
    <location>
        <begin position="255"/>
        <end position="265"/>
    </location>
</feature>
<accession>A0A5N5TM14</accession>
<feature type="region of interest" description="Disordered" evidence="1">
    <location>
        <begin position="243"/>
        <end position="270"/>
    </location>
</feature>
<feature type="compositionally biased region" description="Low complexity" evidence="1">
    <location>
        <begin position="802"/>
        <end position="812"/>
    </location>
</feature>
<dbReference type="OrthoDB" id="10542685at2759"/>
<evidence type="ECO:0000256" key="1">
    <source>
        <dbReference type="SAM" id="MobiDB-lite"/>
    </source>
</evidence>
<dbReference type="AlphaFoldDB" id="A0A5N5TM14"/>
<protein>
    <submittedName>
        <fullName evidence="2">Uncharacterized protein</fullName>
    </submittedName>
</protein>
<feature type="compositionally biased region" description="Polar residues" evidence="1">
    <location>
        <begin position="683"/>
        <end position="693"/>
    </location>
</feature>
<comment type="caution">
    <text evidence="2">The sequence shown here is derived from an EMBL/GenBank/DDBJ whole genome shotgun (WGS) entry which is preliminary data.</text>
</comment>
<dbReference type="GO" id="GO:0005634">
    <property type="term" value="C:nucleus"/>
    <property type="evidence" value="ECO:0007669"/>
    <property type="project" value="UniProtKB-SubCell"/>
</dbReference>
<feature type="compositionally biased region" description="Basic and acidic residues" evidence="1">
    <location>
        <begin position="1"/>
        <end position="24"/>
    </location>
</feature>
<sequence>MFDKLRKTNESDPEISRKKDKNEPHGYIGNRQGKYFVNQERNSPSLSHGNIYVASNKELEDAKLNLRSQTGESKSALELDSIIIRSKEFENVEKLQKADVNEDNVSSSSSDEEQQQESLNRNNSFSNKQAVDMNQSSEPFHDHTKEIKTFDCDATLKTENKVEKCSYNSDDNIKISSEYVQGNSLEEFKPPSDNVPQTEIVLESKTKLISSKTITISNYNFEEENISDVTLNENEKNISKMNILSQESSDSDSDSENKVRSDSPEKPGIFTQVKTKVMGFMQSSASSNEDSSEDEQKFQNKNNFDKTINASSIDSEPVSSVTIEKNEVPHPVSQEGNQPLYNVSFQFDNKGREETEVSCITSSDNEATMSQAVTTNEALLRNLNDRSKESHSDSSSSDEDIETESSEHKTLERIETNENHDKEITPSNNIENVEYIYNSHPVIENETKLYASEPLHEEQKLINKGFETEMLKEDSSSSEEEEVIKEDFLSEKKLVTIERENTKNFENEMEKDLKIPNLYPYKNNILQSEINYVQEDSHVNSSDEERLKERPLVEYCHSESLENPKVRKHDSREKLKSFSSSENEEQRISDQDNELQRAFFDAVKVELFRKHESKDNTELTQEHNENKASVNYVINAAEKNSPQIENINKTILSEEKSSSSDSDASDSEQNHLKRKTYPKSPITVHQISQNISNEDNKEKELPKENFDVQNNNIVKDLIHEERRETNPGVVNQSEVNISKVKSSDENQQSSSDSDTRKKNGKPPIRRRSFKNIFQGISGRKRNENSGTDANQNKIPDSSDVASGNESSSSKSSIKNENKSKQTISDNENSHPATHSSDSEGHDGKKRTRRRSFKNLFLDLSLTKKHDQTESTNDENIVKPNFHNSANTPTSLKALSTNSISSKNSETESSDMDYTDQKNSKSMKKRRKSFKDIFQDLKTTISRDNTESEKSGTSSPANTLSPACDKGESKTTDKHKTESYISRIKHIFESSENLLEKSDNSENHSAKILHENEDFNKQENHIQILEAINKIRKKHNAHTLTLSKELCDIAIERAENLASGIAGHLQNDIGENIFMHGLSGTSLKSC</sequence>
<feature type="compositionally biased region" description="Basic and acidic residues" evidence="1">
    <location>
        <begin position="964"/>
        <end position="976"/>
    </location>
</feature>
<reference evidence="2 3" key="1">
    <citation type="journal article" date="2019" name="PLoS Biol.">
        <title>Sex chromosomes control vertical transmission of feminizing Wolbachia symbionts in an isopod.</title>
        <authorList>
            <person name="Becking T."/>
            <person name="Chebbi M.A."/>
            <person name="Giraud I."/>
            <person name="Moumen B."/>
            <person name="Laverre T."/>
            <person name="Caubet Y."/>
            <person name="Peccoud J."/>
            <person name="Gilbert C."/>
            <person name="Cordaux R."/>
        </authorList>
    </citation>
    <scope>NUCLEOTIDE SEQUENCE [LARGE SCALE GENOMIC DNA]</scope>
    <source>
        <strain evidence="2">ANa2</strain>
        <tissue evidence="2">Whole body excluding digestive tract and cuticle</tissue>
    </source>
</reference>
<feature type="region of interest" description="Disordered" evidence="1">
    <location>
        <begin position="863"/>
        <end position="928"/>
    </location>
</feature>
<feature type="region of interest" description="Disordered" evidence="1">
    <location>
        <begin position="385"/>
        <end position="427"/>
    </location>
</feature>
<dbReference type="InterPro" id="IPR035940">
    <property type="entry name" value="CAP_sf"/>
</dbReference>
<feature type="compositionally biased region" description="Basic and acidic residues" evidence="1">
    <location>
        <begin position="405"/>
        <end position="424"/>
    </location>
</feature>
<name>A0A5N5TM14_9CRUS</name>
<feature type="compositionally biased region" description="Basic and acidic residues" evidence="1">
    <location>
        <begin position="694"/>
        <end position="706"/>
    </location>
</feature>
<feature type="compositionally biased region" description="Polar residues" evidence="1">
    <location>
        <begin position="119"/>
        <end position="138"/>
    </location>
</feature>
<feature type="compositionally biased region" description="Polar residues" evidence="1">
    <location>
        <begin position="881"/>
        <end position="894"/>
    </location>
</feature>
<gene>
    <name evidence="2" type="ORF">Anas_00734</name>
</gene>
<feature type="region of interest" description="Disordered" evidence="1">
    <location>
        <begin position="1"/>
        <end position="35"/>
    </location>
</feature>
<feature type="compositionally biased region" description="Basic residues" evidence="1">
    <location>
        <begin position="758"/>
        <end position="769"/>
    </location>
</feature>
<dbReference type="SUPFAM" id="SSF55797">
    <property type="entry name" value="PR-1-like"/>
    <property type="match status" value="1"/>
</dbReference>
<feature type="compositionally biased region" description="Polar residues" evidence="1">
    <location>
        <begin position="950"/>
        <end position="960"/>
    </location>
</feature>
<proteinExistence type="predicted"/>
<evidence type="ECO:0000313" key="3">
    <source>
        <dbReference type="Proteomes" id="UP000326759"/>
    </source>
</evidence>
<feature type="region of interest" description="Disordered" evidence="1">
    <location>
        <begin position="653"/>
        <end position="708"/>
    </location>
</feature>
<dbReference type="Proteomes" id="UP000326759">
    <property type="component" value="Unassembled WGS sequence"/>
</dbReference>